<comment type="caution">
    <text evidence="2">The sequence shown here is derived from an EMBL/GenBank/DDBJ whole genome shotgun (WGS) entry which is preliminary data.</text>
</comment>
<evidence type="ECO:0000313" key="2">
    <source>
        <dbReference type="EMBL" id="HDX30634.1"/>
    </source>
</evidence>
<sequence length="150" mass="17620">MSNGKSSRNSRRGRRRFFRPAKEKVTQPPTLPQLASHQEAPPRRRKARRKARSRQRAVEEQRTPTGTETEVEYIPPLSVFIYTHTTHPEMRDSYEFRPEHFSRSGRRIEDFHIDISSLFVEGSGNAEDSTPLLKGLPKPKFNWTDWEEEE</sequence>
<organism evidence="2">
    <name type="scientific">Caldilinea aerophila</name>
    <dbReference type="NCBI Taxonomy" id="133453"/>
    <lineage>
        <taxon>Bacteria</taxon>
        <taxon>Bacillati</taxon>
        <taxon>Chloroflexota</taxon>
        <taxon>Caldilineae</taxon>
        <taxon>Caldilineales</taxon>
        <taxon>Caldilineaceae</taxon>
        <taxon>Caldilinea</taxon>
    </lineage>
</organism>
<protein>
    <submittedName>
        <fullName evidence="2">Uncharacterized protein</fullName>
    </submittedName>
</protein>
<feature type="region of interest" description="Disordered" evidence="1">
    <location>
        <begin position="1"/>
        <end position="71"/>
    </location>
</feature>
<reference evidence="2" key="1">
    <citation type="journal article" date="2020" name="mSystems">
        <title>Genome- and Community-Level Interaction Insights into Carbon Utilization and Element Cycling Functions of Hydrothermarchaeota in Hydrothermal Sediment.</title>
        <authorList>
            <person name="Zhou Z."/>
            <person name="Liu Y."/>
            <person name="Xu W."/>
            <person name="Pan J."/>
            <person name="Luo Z.H."/>
            <person name="Li M."/>
        </authorList>
    </citation>
    <scope>NUCLEOTIDE SEQUENCE [LARGE SCALE GENOMIC DNA]</scope>
    <source>
        <strain evidence="2">SpSt-289</strain>
    </source>
</reference>
<evidence type="ECO:0000256" key="1">
    <source>
        <dbReference type="SAM" id="MobiDB-lite"/>
    </source>
</evidence>
<dbReference type="EMBL" id="DSMG01000044">
    <property type="protein sequence ID" value="HDX30634.1"/>
    <property type="molecule type" value="Genomic_DNA"/>
</dbReference>
<feature type="compositionally biased region" description="Basic residues" evidence="1">
    <location>
        <begin position="43"/>
        <end position="55"/>
    </location>
</feature>
<dbReference type="AlphaFoldDB" id="A0A7C1FHM2"/>
<accession>A0A7C1FHM2</accession>
<feature type="compositionally biased region" description="Basic residues" evidence="1">
    <location>
        <begin position="8"/>
        <end position="19"/>
    </location>
</feature>
<gene>
    <name evidence="2" type="ORF">ENQ20_03975</name>
</gene>
<name>A0A7C1FHM2_9CHLR</name>
<proteinExistence type="predicted"/>